<dbReference type="InterPro" id="IPR027417">
    <property type="entry name" value="P-loop_NTPase"/>
</dbReference>
<evidence type="ECO:0000313" key="2">
    <source>
        <dbReference type="EMBL" id="VEU44283.1"/>
    </source>
</evidence>
<dbReference type="InterPro" id="IPR000863">
    <property type="entry name" value="Sulfotransferase_dom"/>
</dbReference>
<evidence type="ECO:0000259" key="1">
    <source>
        <dbReference type="Pfam" id="PF00685"/>
    </source>
</evidence>
<dbReference type="Proteomes" id="UP000291116">
    <property type="component" value="Unassembled WGS sequence"/>
</dbReference>
<evidence type="ECO:0000313" key="3">
    <source>
        <dbReference type="Proteomes" id="UP000291116"/>
    </source>
</evidence>
<reference evidence="2 3" key="1">
    <citation type="submission" date="2019-01" db="EMBL/GenBank/DDBJ databases">
        <authorList>
            <person name="Ferrante I. M."/>
        </authorList>
    </citation>
    <scope>NUCLEOTIDE SEQUENCE [LARGE SCALE GENOMIC DNA]</scope>
    <source>
        <strain evidence="2 3">B856</strain>
    </source>
</reference>
<dbReference type="Pfam" id="PF00685">
    <property type="entry name" value="Sulfotransfer_1"/>
    <property type="match status" value="1"/>
</dbReference>
<dbReference type="EMBL" id="CAACVS010000636">
    <property type="protein sequence ID" value="VEU44283.1"/>
    <property type="molecule type" value="Genomic_DNA"/>
</dbReference>
<dbReference type="GO" id="GO:0008146">
    <property type="term" value="F:sulfotransferase activity"/>
    <property type="evidence" value="ECO:0007669"/>
    <property type="project" value="InterPro"/>
</dbReference>
<dbReference type="OrthoDB" id="48512at2759"/>
<keyword evidence="3" id="KW-1185">Reference proteome</keyword>
<dbReference type="Gene3D" id="3.40.50.300">
    <property type="entry name" value="P-loop containing nucleotide triphosphate hydrolases"/>
    <property type="match status" value="1"/>
</dbReference>
<organism evidence="2 3">
    <name type="scientific">Pseudo-nitzschia multistriata</name>
    <dbReference type="NCBI Taxonomy" id="183589"/>
    <lineage>
        <taxon>Eukaryota</taxon>
        <taxon>Sar</taxon>
        <taxon>Stramenopiles</taxon>
        <taxon>Ochrophyta</taxon>
        <taxon>Bacillariophyta</taxon>
        <taxon>Bacillariophyceae</taxon>
        <taxon>Bacillariophycidae</taxon>
        <taxon>Bacillariales</taxon>
        <taxon>Bacillariaceae</taxon>
        <taxon>Pseudo-nitzschia</taxon>
    </lineage>
</organism>
<gene>
    <name evidence="2" type="ORF">PSNMU_V1.4_AUG-EV-PASAV3_0113710</name>
</gene>
<sequence>MSSLRNKKSKTTIVLFILLVIAASLFSFVARYDGTPSESNGSEKLTANLGIRSRQMFETEIPEAVIETMDPKMVDFVVAGFQKCGTTYLQNKIFYPSERLFIPHHETHFLQNDKYAEFIGEFENVTKAANGDGKEVLAGYKSPFVLGHHRSLRNLETLFPDIRMIITLRHPISAFQSLYNYKLRQSPEPLPPAEEFVGLCRELCSEETDMEQMAQSCLNNAHWCTGEMGYHKYLSRLGLTPMNTSEELDLLGHHGMSIHDFSGSRKGVMSSVRGVKGKQHVDEARLFLIEIGQFDHRMNQTMADDVRSDLETFLGLDPGDLPRAPNQHGMKRPKIDYKYPPGYEEYVLDICLDQYKPMRKILLETSRKASKWIMEYLLHPSNRHRVIVSNIDIFQQMLEGWKIDPCLTKDEALE</sequence>
<accession>A0A448ZQN3</accession>
<feature type="domain" description="Sulfotransferase" evidence="1">
    <location>
        <begin position="75"/>
        <end position="213"/>
    </location>
</feature>
<dbReference type="AlphaFoldDB" id="A0A448ZQN3"/>
<name>A0A448ZQN3_9STRA</name>
<protein>
    <recommendedName>
        <fullName evidence="1">Sulfotransferase domain-containing protein</fullName>
    </recommendedName>
</protein>
<dbReference type="SUPFAM" id="SSF52540">
    <property type="entry name" value="P-loop containing nucleoside triphosphate hydrolases"/>
    <property type="match status" value="1"/>
</dbReference>
<proteinExistence type="predicted"/>